<proteinExistence type="predicted"/>
<protein>
    <recommendedName>
        <fullName evidence="4">AttH domain-containing protein</fullName>
    </recommendedName>
</protein>
<name>A0A0M8NZZ7_9EURO</name>
<sequence>MCLPVFFLALLFSLCAAKGSDPDSTARLFNSTTAAIKDLPVFYEISDINLVDADHALDSFWAVNYIRTMDNRSFLVSANAIIRNGSATQRAGIMSLDDSSTLFATNYQNVGIVRENNGTRDPFNLTMPGGRFGLETMPHRAAAAAAAAADSSSEALPPMRIFSHLPETEFDINLEFEGPVILNAGLGSWLWAGGIQHQISLPAARPSGTIVVDNSTLFIDSSKSVTWYDRQWGPTMPDHFTWFGLYLTAEDGTESYISIWNWEDDINGNKSFATIQNQAGISTVLPLSSFQPSKKDLFHSKVSGQAYAVHHDITLMDGSHLVVKSPRPDQEFVVDNSRIGFYSGYVKVSGDYTGHGMVDIMPPM</sequence>
<evidence type="ECO:0000256" key="1">
    <source>
        <dbReference type="SAM" id="SignalP"/>
    </source>
</evidence>
<gene>
    <name evidence="2" type="ORF">ACN38_g6752</name>
</gene>
<organism evidence="2 3">
    <name type="scientific">Penicillium nordicum</name>
    <dbReference type="NCBI Taxonomy" id="229535"/>
    <lineage>
        <taxon>Eukaryota</taxon>
        <taxon>Fungi</taxon>
        <taxon>Dikarya</taxon>
        <taxon>Ascomycota</taxon>
        <taxon>Pezizomycotina</taxon>
        <taxon>Eurotiomycetes</taxon>
        <taxon>Eurotiomycetidae</taxon>
        <taxon>Eurotiales</taxon>
        <taxon>Aspergillaceae</taxon>
        <taxon>Penicillium</taxon>
    </lineage>
</organism>
<dbReference type="Gene3D" id="2.40.370.10">
    <property type="entry name" value="AttH-like domain"/>
    <property type="match status" value="1"/>
</dbReference>
<keyword evidence="3" id="KW-1185">Reference proteome</keyword>
<keyword evidence="1" id="KW-0732">Signal</keyword>
<evidence type="ECO:0008006" key="4">
    <source>
        <dbReference type="Google" id="ProtNLM"/>
    </source>
</evidence>
<dbReference type="InterPro" id="IPR053112">
    <property type="entry name" value="Fungal_Dehydratase/Hydratase"/>
</dbReference>
<reference evidence="2 3" key="1">
    <citation type="submission" date="2015-08" db="EMBL/GenBank/DDBJ databases">
        <title>Genome sequencing of Penicillium nordicum.</title>
        <authorList>
            <person name="Nguyen H.D."/>
            <person name="Seifert K.A."/>
        </authorList>
    </citation>
    <scope>NUCLEOTIDE SEQUENCE [LARGE SCALE GENOMIC DNA]</scope>
    <source>
        <strain evidence="2 3">DAOMC 185683</strain>
    </source>
</reference>
<evidence type="ECO:0000313" key="3">
    <source>
        <dbReference type="Proteomes" id="UP000037696"/>
    </source>
</evidence>
<dbReference type="EMBL" id="LHQQ01000108">
    <property type="protein sequence ID" value="KOS42338.1"/>
    <property type="molecule type" value="Genomic_DNA"/>
</dbReference>
<evidence type="ECO:0000313" key="2">
    <source>
        <dbReference type="EMBL" id="KOS42338.1"/>
    </source>
</evidence>
<dbReference type="Pfam" id="PF17186">
    <property type="entry name" value="Lipocalin_9"/>
    <property type="match status" value="1"/>
</dbReference>
<feature type="signal peptide" evidence="1">
    <location>
        <begin position="1"/>
        <end position="17"/>
    </location>
</feature>
<comment type="caution">
    <text evidence="2">The sequence shown here is derived from an EMBL/GenBank/DDBJ whole genome shotgun (WGS) entry which is preliminary data.</text>
</comment>
<dbReference type="OrthoDB" id="5295747at2759"/>
<dbReference type="Proteomes" id="UP000037696">
    <property type="component" value="Unassembled WGS sequence"/>
</dbReference>
<dbReference type="PANTHER" id="PTHR40617:SF1">
    <property type="entry name" value="ATTH DOMAIN-CONTAINING PROTEIN-RELATED"/>
    <property type="match status" value="1"/>
</dbReference>
<dbReference type="SUPFAM" id="SSF159245">
    <property type="entry name" value="AttH-like"/>
    <property type="match status" value="1"/>
</dbReference>
<dbReference type="STRING" id="229535.A0A0M8NZZ7"/>
<dbReference type="PANTHER" id="PTHR40617">
    <property type="entry name" value="TERPENE CYCLASE ASQC"/>
    <property type="match status" value="1"/>
</dbReference>
<dbReference type="InterPro" id="IPR023374">
    <property type="entry name" value="AttH-like_dom_sf"/>
</dbReference>
<dbReference type="AlphaFoldDB" id="A0A0M8NZZ7"/>
<feature type="chain" id="PRO_5005819332" description="AttH domain-containing protein" evidence="1">
    <location>
        <begin position="18"/>
        <end position="364"/>
    </location>
</feature>
<accession>A0A0M8NZZ7</accession>